<dbReference type="InterPro" id="IPR006059">
    <property type="entry name" value="SBP"/>
</dbReference>
<feature type="compositionally biased region" description="Acidic residues" evidence="1">
    <location>
        <begin position="74"/>
        <end position="85"/>
    </location>
</feature>
<dbReference type="Proteomes" id="UP000323257">
    <property type="component" value="Unassembled WGS sequence"/>
</dbReference>
<dbReference type="PANTHER" id="PTHR43649:SF12">
    <property type="entry name" value="DIACETYLCHITOBIOSE BINDING PROTEIN DASA"/>
    <property type="match status" value="1"/>
</dbReference>
<keyword evidence="4" id="KW-1185">Reference proteome</keyword>
<protein>
    <submittedName>
        <fullName evidence="3">Extracellular solute-binding protein</fullName>
    </submittedName>
</protein>
<keyword evidence="2" id="KW-0732">Signal</keyword>
<accession>A0A5S5CBP1</accession>
<dbReference type="Pfam" id="PF01547">
    <property type="entry name" value="SBP_bac_1"/>
    <property type="match status" value="1"/>
</dbReference>
<gene>
    <name evidence="3" type="ORF">BCM02_103455</name>
</gene>
<feature type="compositionally biased region" description="Low complexity" evidence="1">
    <location>
        <begin position="53"/>
        <end position="64"/>
    </location>
</feature>
<dbReference type="InterPro" id="IPR050490">
    <property type="entry name" value="Bact_solute-bd_prot1"/>
</dbReference>
<evidence type="ECO:0000313" key="3">
    <source>
        <dbReference type="EMBL" id="TYP76791.1"/>
    </source>
</evidence>
<evidence type="ECO:0000256" key="1">
    <source>
        <dbReference type="SAM" id="MobiDB-lite"/>
    </source>
</evidence>
<feature type="chain" id="PRO_5024286321" evidence="2">
    <location>
        <begin position="21"/>
        <end position="478"/>
    </location>
</feature>
<proteinExistence type="predicted"/>
<dbReference type="Gene3D" id="3.40.190.10">
    <property type="entry name" value="Periplasmic binding protein-like II"/>
    <property type="match status" value="1"/>
</dbReference>
<comment type="caution">
    <text evidence="3">The sequence shown here is derived from an EMBL/GenBank/DDBJ whole genome shotgun (WGS) entry which is preliminary data.</text>
</comment>
<name>A0A5S5CBP1_9BACL</name>
<dbReference type="SUPFAM" id="SSF53850">
    <property type="entry name" value="Periplasmic binding protein-like II"/>
    <property type="match status" value="1"/>
</dbReference>
<evidence type="ECO:0000313" key="4">
    <source>
        <dbReference type="Proteomes" id="UP000323257"/>
    </source>
</evidence>
<feature type="region of interest" description="Disordered" evidence="1">
    <location>
        <begin position="26"/>
        <end position="85"/>
    </location>
</feature>
<dbReference type="RefSeq" id="WP_246183326.1">
    <property type="nucleotide sequence ID" value="NZ_VNHS01000003.1"/>
</dbReference>
<dbReference type="PROSITE" id="PS51257">
    <property type="entry name" value="PROKAR_LIPOPROTEIN"/>
    <property type="match status" value="1"/>
</dbReference>
<dbReference type="EMBL" id="VNHS01000003">
    <property type="protein sequence ID" value="TYP76791.1"/>
    <property type="molecule type" value="Genomic_DNA"/>
</dbReference>
<feature type="signal peptide" evidence="2">
    <location>
        <begin position="1"/>
        <end position="20"/>
    </location>
</feature>
<feature type="compositionally biased region" description="Low complexity" evidence="1">
    <location>
        <begin position="28"/>
        <end position="46"/>
    </location>
</feature>
<sequence>MRLKKAALLCTSLMLTFALAACSGGSGSTENAGGSGNGNAAAENGNTNGGAGTNDPATANNASGNAGGNTPGNAEEDLGTPEMDFDMGGRTIKVVSWWDMAIPEDNPDNIQKKKNLDELMKKHNFKIEYVAIDYGEYQQKVVASLLAGEPIGDIVRLGKTYSIPTLVKQDLLWPVDEYTKNTKVFNQKVTNEFMQYEGRGYGFTESQSNLITGIYYNRTLMNQLGMKPLQDYVNEDNWNWDTFIQVAKEANKDTNNDGKLDTWGLAQGGLMDQSLYSNEASLTLGDKQNMEDPKTVEAFDFLSRIATEKVARPTEGGDWTEPGQFFRQGNTLMYAGAGYEVSGLKTDMKDYDIGFVPFPKGPSATAYHSGEALFQALTIPKKVENPDQLLYIWEKINDIDSIYDYPDQASLESNFTNEDDIQNSRTAADGMLVLDHNTYPKLPYYDIIGELTAGNSVSTVINKFKAPVQAAIDEVYKK</sequence>
<evidence type="ECO:0000256" key="2">
    <source>
        <dbReference type="SAM" id="SignalP"/>
    </source>
</evidence>
<organism evidence="3 4">
    <name type="scientific">Paenibacillus methanolicus</name>
    <dbReference type="NCBI Taxonomy" id="582686"/>
    <lineage>
        <taxon>Bacteria</taxon>
        <taxon>Bacillati</taxon>
        <taxon>Bacillota</taxon>
        <taxon>Bacilli</taxon>
        <taxon>Bacillales</taxon>
        <taxon>Paenibacillaceae</taxon>
        <taxon>Paenibacillus</taxon>
    </lineage>
</organism>
<reference evidence="3 4" key="1">
    <citation type="submission" date="2019-07" db="EMBL/GenBank/DDBJ databases">
        <title>Genomic Encyclopedia of Type Strains, Phase III (KMG-III): the genomes of soil and plant-associated and newly described type strains.</title>
        <authorList>
            <person name="Whitman W."/>
        </authorList>
    </citation>
    <scope>NUCLEOTIDE SEQUENCE [LARGE SCALE GENOMIC DNA]</scope>
    <source>
        <strain evidence="3 4">BL24</strain>
    </source>
</reference>
<dbReference type="PANTHER" id="PTHR43649">
    <property type="entry name" value="ARABINOSE-BINDING PROTEIN-RELATED"/>
    <property type="match status" value="1"/>
</dbReference>
<dbReference type="AlphaFoldDB" id="A0A5S5CBP1"/>